<dbReference type="AlphaFoldDB" id="A0A087DFC5"/>
<sequence>MGRVTIADVAKLAGVSLGTVSNMLNHPDRVRSDTRATIQHAIATLGYVPNNSARVLAGGRNSALGLIVSGLDHGFSFQLERGAHDAAREAGRELLIASADNDDLLQNRYYDYFQGAHMAGVMMEPRAGTSWKAPIHHDMPTVLIDVYGDVTDACMVATDNQQVGNLAIRHALELGKRRVTVVTVHDDLVVLTMRLKGIQCALEQSGASVALNMLYVNDWRSTDDGRSAGLRIAAMPAEERPDFVIAMTDKLANGIIDGVLSAGLSVPQDVAVMGCDGNPEAWGSRVPMTTIAPFGYDVGRQATQMLEDEIVNADRHVHRSILIPVQLLERESTTGRR</sequence>
<dbReference type="SUPFAM" id="SSF53822">
    <property type="entry name" value="Periplasmic binding protein-like I"/>
    <property type="match status" value="1"/>
</dbReference>
<dbReference type="STRING" id="1437607.BISA_0263"/>
<dbReference type="Gene3D" id="1.10.260.40">
    <property type="entry name" value="lambda repressor-like DNA-binding domains"/>
    <property type="match status" value="1"/>
</dbReference>
<name>A0A087DFC5_9BIFI</name>
<keyword evidence="2" id="KW-0238">DNA-binding</keyword>
<dbReference type="EMBL" id="JGZN01000003">
    <property type="protein sequence ID" value="KFI94225.1"/>
    <property type="molecule type" value="Genomic_DNA"/>
</dbReference>
<evidence type="ECO:0000259" key="4">
    <source>
        <dbReference type="PROSITE" id="PS50932"/>
    </source>
</evidence>
<dbReference type="Pfam" id="PF00356">
    <property type="entry name" value="LacI"/>
    <property type="match status" value="1"/>
</dbReference>
<keyword evidence="1" id="KW-0805">Transcription regulation</keyword>
<dbReference type="SUPFAM" id="SSF47413">
    <property type="entry name" value="lambda repressor-like DNA-binding domains"/>
    <property type="match status" value="1"/>
</dbReference>
<dbReference type="GO" id="GO:0000976">
    <property type="term" value="F:transcription cis-regulatory region binding"/>
    <property type="evidence" value="ECO:0007669"/>
    <property type="project" value="TreeGrafter"/>
</dbReference>
<comment type="caution">
    <text evidence="5">The sequence shown here is derived from an EMBL/GenBank/DDBJ whole genome shotgun (WGS) entry which is preliminary data.</text>
</comment>
<proteinExistence type="predicted"/>
<reference evidence="5 6" key="1">
    <citation type="submission" date="2014-03" db="EMBL/GenBank/DDBJ databases">
        <title>Genomics of Bifidobacteria.</title>
        <authorList>
            <person name="Ventura M."/>
            <person name="Milani C."/>
            <person name="Lugli G.A."/>
        </authorList>
    </citation>
    <scope>NUCLEOTIDE SEQUENCE [LARGE SCALE GENOMIC DNA]</scope>
    <source>
        <strain evidence="5 6">DSM 23967</strain>
    </source>
</reference>
<evidence type="ECO:0000313" key="6">
    <source>
        <dbReference type="Proteomes" id="UP000029066"/>
    </source>
</evidence>
<dbReference type="GO" id="GO:0003700">
    <property type="term" value="F:DNA-binding transcription factor activity"/>
    <property type="evidence" value="ECO:0007669"/>
    <property type="project" value="TreeGrafter"/>
</dbReference>
<dbReference type="InterPro" id="IPR010982">
    <property type="entry name" value="Lambda_DNA-bd_dom_sf"/>
</dbReference>
<dbReference type="PROSITE" id="PS50932">
    <property type="entry name" value="HTH_LACI_2"/>
    <property type="match status" value="1"/>
</dbReference>
<evidence type="ECO:0000256" key="3">
    <source>
        <dbReference type="ARBA" id="ARBA00023163"/>
    </source>
</evidence>
<dbReference type="PANTHER" id="PTHR30146:SF109">
    <property type="entry name" value="HTH-TYPE TRANSCRIPTIONAL REGULATOR GALS"/>
    <property type="match status" value="1"/>
</dbReference>
<evidence type="ECO:0000256" key="2">
    <source>
        <dbReference type="ARBA" id="ARBA00023125"/>
    </source>
</evidence>
<dbReference type="InterPro" id="IPR046335">
    <property type="entry name" value="LacI/GalR-like_sensor"/>
</dbReference>
<evidence type="ECO:0000313" key="5">
    <source>
        <dbReference type="EMBL" id="KFI94225.1"/>
    </source>
</evidence>
<dbReference type="InterPro" id="IPR028082">
    <property type="entry name" value="Peripla_BP_I"/>
</dbReference>
<dbReference type="Proteomes" id="UP000029066">
    <property type="component" value="Unassembled WGS sequence"/>
</dbReference>
<gene>
    <name evidence="5" type="ORF">BISA_0263</name>
</gene>
<organism evidence="5 6">
    <name type="scientific">Bifidobacterium saguini DSM 23967</name>
    <dbReference type="NCBI Taxonomy" id="1437607"/>
    <lineage>
        <taxon>Bacteria</taxon>
        <taxon>Bacillati</taxon>
        <taxon>Actinomycetota</taxon>
        <taxon>Actinomycetes</taxon>
        <taxon>Bifidobacteriales</taxon>
        <taxon>Bifidobacteriaceae</taxon>
        <taxon>Bifidobacterium</taxon>
    </lineage>
</organism>
<dbReference type="PROSITE" id="PS00356">
    <property type="entry name" value="HTH_LACI_1"/>
    <property type="match status" value="1"/>
</dbReference>
<feature type="domain" description="HTH lacI-type" evidence="4">
    <location>
        <begin position="4"/>
        <end position="58"/>
    </location>
</feature>
<evidence type="ECO:0000256" key="1">
    <source>
        <dbReference type="ARBA" id="ARBA00023015"/>
    </source>
</evidence>
<keyword evidence="3" id="KW-0804">Transcription</keyword>
<dbReference type="PANTHER" id="PTHR30146">
    <property type="entry name" value="LACI-RELATED TRANSCRIPTIONAL REPRESSOR"/>
    <property type="match status" value="1"/>
</dbReference>
<dbReference type="CDD" id="cd01392">
    <property type="entry name" value="HTH_LacI"/>
    <property type="match status" value="1"/>
</dbReference>
<accession>A0A087DFC5</accession>
<protein>
    <submittedName>
        <fullName evidence="5">LacI family transcriptional regulator</fullName>
    </submittedName>
</protein>
<dbReference type="InterPro" id="IPR000843">
    <property type="entry name" value="HTH_LacI"/>
</dbReference>
<dbReference type="Gene3D" id="3.40.50.2300">
    <property type="match status" value="2"/>
</dbReference>
<dbReference type="SMART" id="SM00354">
    <property type="entry name" value="HTH_LACI"/>
    <property type="match status" value="1"/>
</dbReference>
<dbReference type="CDD" id="cd06267">
    <property type="entry name" value="PBP1_LacI_sugar_binding-like"/>
    <property type="match status" value="1"/>
</dbReference>
<dbReference type="Pfam" id="PF13377">
    <property type="entry name" value="Peripla_BP_3"/>
    <property type="match status" value="1"/>
</dbReference>